<evidence type="ECO:0000313" key="3">
    <source>
        <dbReference type="Proteomes" id="UP000598775"/>
    </source>
</evidence>
<feature type="transmembrane region" description="Helical" evidence="1">
    <location>
        <begin position="100"/>
        <end position="121"/>
    </location>
</feature>
<proteinExistence type="predicted"/>
<gene>
    <name evidence="2" type="ORF">GCM10011399_11830</name>
</gene>
<dbReference type="RefSeq" id="WP_188675221.1">
    <property type="nucleotide sequence ID" value="NZ_BMGP01000002.1"/>
</dbReference>
<name>A0A917B2U3_9MICO</name>
<keyword evidence="1" id="KW-0472">Membrane</keyword>
<evidence type="ECO:0000313" key="2">
    <source>
        <dbReference type="EMBL" id="GGF19846.1"/>
    </source>
</evidence>
<accession>A0A917B2U3</accession>
<feature type="transmembrane region" description="Helical" evidence="1">
    <location>
        <begin position="127"/>
        <end position="147"/>
    </location>
</feature>
<comment type="caution">
    <text evidence="2">The sequence shown here is derived from an EMBL/GenBank/DDBJ whole genome shotgun (WGS) entry which is preliminary data.</text>
</comment>
<dbReference type="EMBL" id="BMGP01000002">
    <property type="protein sequence ID" value="GGF19846.1"/>
    <property type="molecule type" value="Genomic_DNA"/>
</dbReference>
<organism evidence="2 3">
    <name type="scientific">Subtercola lobariae</name>
    <dbReference type="NCBI Taxonomy" id="1588641"/>
    <lineage>
        <taxon>Bacteria</taxon>
        <taxon>Bacillati</taxon>
        <taxon>Actinomycetota</taxon>
        <taxon>Actinomycetes</taxon>
        <taxon>Micrococcales</taxon>
        <taxon>Microbacteriaceae</taxon>
        <taxon>Subtercola</taxon>
    </lineage>
</organism>
<keyword evidence="3" id="KW-1185">Reference proteome</keyword>
<dbReference type="Proteomes" id="UP000598775">
    <property type="component" value="Unassembled WGS sequence"/>
</dbReference>
<keyword evidence="1" id="KW-1133">Transmembrane helix</keyword>
<protein>
    <submittedName>
        <fullName evidence="2">Uncharacterized protein</fullName>
    </submittedName>
</protein>
<evidence type="ECO:0000256" key="1">
    <source>
        <dbReference type="SAM" id="Phobius"/>
    </source>
</evidence>
<feature type="transmembrane region" description="Helical" evidence="1">
    <location>
        <begin position="25"/>
        <end position="43"/>
    </location>
</feature>
<feature type="transmembrane region" description="Helical" evidence="1">
    <location>
        <begin position="55"/>
        <end position="79"/>
    </location>
</feature>
<sequence length="179" mass="19338">MSADAPFAEATSDTGELSRWRRFRLAIVTPQAIYGTLLVSAIIGTAHYDESDLDVLITAVGTVLAFWIAHVFAESIAHYGTPKSIGLPMTDSFKHSLRTAAGLLYAAIVPCLFLLLGALGIMDESAAYQVSLWLPVFLLGALGWFAFADRGSVWWVRLLGSLVTGFLGVIVIILKITVH</sequence>
<keyword evidence="1" id="KW-0812">Transmembrane</keyword>
<dbReference type="AlphaFoldDB" id="A0A917B2U3"/>
<feature type="transmembrane region" description="Helical" evidence="1">
    <location>
        <begin position="154"/>
        <end position="178"/>
    </location>
</feature>
<reference evidence="2 3" key="1">
    <citation type="journal article" date="2014" name="Int. J. Syst. Evol. Microbiol.">
        <title>Complete genome sequence of Corynebacterium casei LMG S-19264T (=DSM 44701T), isolated from a smear-ripened cheese.</title>
        <authorList>
            <consortium name="US DOE Joint Genome Institute (JGI-PGF)"/>
            <person name="Walter F."/>
            <person name="Albersmeier A."/>
            <person name="Kalinowski J."/>
            <person name="Ruckert C."/>
        </authorList>
    </citation>
    <scope>NUCLEOTIDE SEQUENCE [LARGE SCALE GENOMIC DNA]</scope>
    <source>
        <strain evidence="2 3">CGMCC 1.12976</strain>
    </source>
</reference>